<dbReference type="Pfam" id="PF01061">
    <property type="entry name" value="ABC2_membrane"/>
    <property type="match status" value="1"/>
</dbReference>
<keyword evidence="3 5" id="KW-1133">Transmembrane helix</keyword>
<protein>
    <submittedName>
        <fullName evidence="7">ABC transporter permease</fullName>
    </submittedName>
</protein>
<name>A0ABW3E204_9ACTN</name>
<dbReference type="Proteomes" id="UP001597024">
    <property type="component" value="Unassembled WGS sequence"/>
</dbReference>
<evidence type="ECO:0000313" key="8">
    <source>
        <dbReference type="Proteomes" id="UP001597024"/>
    </source>
</evidence>
<evidence type="ECO:0000256" key="4">
    <source>
        <dbReference type="ARBA" id="ARBA00023136"/>
    </source>
</evidence>
<proteinExistence type="predicted"/>
<accession>A0ABW3E204</accession>
<feature type="domain" description="ABC-2 type transporter transmembrane" evidence="6">
    <location>
        <begin position="10"/>
        <end position="87"/>
    </location>
</feature>
<keyword evidence="8" id="KW-1185">Reference proteome</keyword>
<keyword evidence="4 5" id="KW-0472">Membrane</keyword>
<reference evidence="8" key="1">
    <citation type="journal article" date="2019" name="Int. J. Syst. Evol. Microbiol.">
        <title>The Global Catalogue of Microorganisms (GCM) 10K type strain sequencing project: providing services to taxonomists for standard genome sequencing and annotation.</title>
        <authorList>
            <consortium name="The Broad Institute Genomics Platform"/>
            <consortium name="The Broad Institute Genome Sequencing Center for Infectious Disease"/>
            <person name="Wu L."/>
            <person name="Ma J."/>
        </authorList>
    </citation>
    <scope>NUCLEOTIDE SEQUENCE [LARGE SCALE GENOMIC DNA]</scope>
    <source>
        <strain evidence="8">CCUG 62974</strain>
    </source>
</reference>
<comment type="subcellular location">
    <subcellularLocation>
        <location evidence="1">Membrane</location>
        <topology evidence="1">Multi-pass membrane protein</topology>
    </subcellularLocation>
</comment>
<evidence type="ECO:0000256" key="2">
    <source>
        <dbReference type="ARBA" id="ARBA00022692"/>
    </source>
</evidence>
<evidence type="ECO:0000256" key="3">
    <source>
        <dbReference type="ARBA" id="ARBA00022989"/>
    </source>
</evidence>
<organism evidence="7 8">
    <name type="scientific">Streptosporangium algeriense</name>
    <dbReference type="NCBI Taxonomy" id="1682748"/>
    <lineage>
        <taxon>Bacteria</taxon>
        <taxon>Bacillati</taxon>
        <taxon>Actinomycetota</taxon>
        <taxon>Actinomycetes</taxon>
        <taxon>Streptosporangiales</taxon>
        <taxon>Streptosporangiaceae</taxon>
        <taxon>Streptosporangium</taxon>
    </lineage>
</organism>
<evidence type="ECO:0000259" key="6">
    <source>
        <dbReference type="Pfam" id="PF01061"/>
    </source>
</evidence>
<dbReference type="InterPro" id="IPR013525">
    <property type="entry name" value="ABC2_TM"/>
</dbReference>
<evidence type="ECO:0000256" key="5">
    <source>
        <dbReference type="SAM" id="Phobius"/>
    </source>
</evidence>
<gene>
    <name evidence="7" type="ORF">ACFQ08_32760</name>
</gene>
<dbReference type="EMBL" id="JBHTHX010001775">
    <property type="protein sequence ID" value="MFD0889332.1"/>
    <property type="molecule type" value="Genomic_DNA"/>
</dbReference>
<evidence type="ECO:0000313" key="7">
    <source>
        <dbReference type="EMBL" id="MFD0889332.1"/>
    </source>
</evidence>
<feature type="transmembrane region" description="Helical" evidence="5">
    <location>
        <begin position="12"/>
        <end position="33"/>
    </location>
</feature>
<feature type="non-terminal residue" evidence="7">
    <location>
        <position position="1"/>
    </location>
</feature>
<sequence>WRWHEGPGSALAAFGLLFLLRFALLWVGVLAGLAAGGPEAVTAVQILVWPVGFLSSVFVDPATMPSWLGAIAEWNPLSVTATAVRDLFGTSGFEAESWITQNAIPMAVVWPLLLIAAFLPLSVRKYRNLGRS</sequence>
<evidence type="ECO:0000256" key="1">
    <source>
        <dbReference type="ARBA" id="ARBA00004141"/>
    </source>
</evidence>
<feature type="transmembrane region" description="Helical" evidence="5">
    <location>
        <begin position="103"/>
        <end position="123"/>
    </location>
</feature>
<feature type="transmembrane region" description="Helical" evidence="5">
    <location>
        <begin position="40"/>
        <end position="59"/>
    </location>
</feature>
<comment type="caution">
    <text evidence="7">The sequence shown here is derived from an EMBL/GenBank/DDBJ whole genome shotgun (WGS) entry which is preliminary data.</text>
</comment>
<keyword evidence="2 5" id="KW-0812">Transmembrane</keyword>